<organism evidence="2 3">
    <name type="scientific">Actinacidiphila glaucinigra</name>
    <dbReference type="NCBI Taxonomy" id="235986"/>
    <lineage>
        <taxon>Bacteria</taxon>
        <taxon>Bacillati</taxon>
        <taxon>Actinomycetota</taxon>
        <taxon>Actinomycetes</taxon>
        <taxon>Kitasatosporales</taxon>
        <taxon>Streptomycetaceae</taxon>
        <taxon>Actinacidiphila</taxon>
    </lineage>
</organism>
<dbReference type="EMBL" id="FZOF01000032">
    <property type="protein sequence ID" value="SNT50375.1"/>
    <property type="molecule type" value="Genomic_DNA"/>
</dbReference>
<dbReference type="Pfam" id="PF13191">
    <property type="entry name" value="AAA_16"/>
    <property type="match status" value="1"/>
</dbReference>
<evidence type="ECO:0000259" key="1">
    <source>
        <dbReference type="Pfam" id="PF13191"/>
    </source>
</evidence>
<reference evidence="2 3" key="1">
    <citation type="submission" date="2017-06" db="EMBL/GenBank/DDBJ databases">
        <authorList>
            <person name="Kim H.J."/>
            <person name="Triplett B.A."/>
        </authorList>
    </citation>
    <scope>NUCLEOTIDE SEQUENCE [LARGE SCALE GENOMIC DNA]</scope>
    <source>
        <strain evidence="2 3">CGMCC 4.1858</strain>
    </source>
</reference>
<dbReference type="AlphaFoldDB" id="A0A239N646"/>
<protein>
    <submittedName>
        <fullName evidence="2">AAA ATPase domain-containing protein</fullName>
    </submittedName>
</protein>
<sequence>MSLIGRDQELSAIGALLDRLRAGVGGRVVVTGPPGAGKTALLAAAAELAAQRGIRVEYTGDRALSGPPATSYRRGEPVLLLSDVESAVLDPGPGTAEGTPGSVAPPGPRALLAAAREHTGDGTELRLGGLPGTEFAALVPGLPPDAVHALWLVSGGLPGPALSLAERLKGLGGDADPVAHLALAAPSRAQFLELDLGLVRVLEAAAERPLAPAVRARVLARLARELLADTTAAARRRDLADTALGLARASGDPGTVAEVLDSRLHALWDPAATAERLATAEEIVTQARRAGDAAAESRGLFWRFVAHAEAGDLASAEAALGVYARSAEQAGHTDARVVALARQAMLATVRGRFDEAEGLADEVLAAGHKAGVRDTERLVGSVRHQVAVVRGRTEAPVEPWQRMARRLPGHFFEATAARAMLEAGRDVEAGLELERLLPAVLSGTGPRWTGALADLAAVAARTGSPAAAAALYEALQPYRGRLVVWGGANTITGPVDDYLGRLAARLDRPGAAVGHLDAAEKLSRRLGALPWLALTLAARAEVLTRRDGTGDRERAAQDAMESRSIAERLGMDGLLRALQPPAPSGAVWHWVLDGRDWRLRADGESARVPDGRGPRHLRALLAAPGREIPALDLVAGGSGLAAPPADPLLDDTARSAYRRRLAALDERLDAADRAGDVDAAAAVQAERGALLAELRRSAGLGGRPRTHGNEAERARVGATRALWGTVRRIEAAAPLAGAHLRASLRTGRLMRYQPAPGGPGRWQV</sequence>
<dbReference type="SUPFAM" id="SSF52540">
    <property type="entry name" value="P-loop containing nucleoside triphosphate hydrolases"/>
    <property type="match status" value="1"/>
</dbReference>
<name>A0A239N646_9ACTN</name>
<gene>
    <name evidence="2" type="ORF">SAMN05216252_1326</name>
</gene>
<accession>A0A239N646</accession>
<evidence type="ECO:0000313" key="2">
    <source>
        <dbReference type="EMBL" id="SNT50375.1"/>
    </source>
</evidence>
<dbReference type="RefSeq" id="WP_179280132.1">
    <property type="nucleotide sequence ID" value="NZ_FZOF01000032.1"/>
</dbReference>
<feature type="domain" description="Orc1-like AAA ATPase" evidence="1">
    <location>
        <begin position="3"/>
        <end position="62"/>
    </location>
</feature>
<proteinExistence type="predicted"/>
<evidence type="ECO:0000313" key="3">
    <source>
        <dbReference type="Proteomes" id="UP000198280"/>
    </source>
</evidence>
<dbReference type="InterPro" id="IPR041664">
    <property type="entry name" value="AAA_16"/>
</dbReference>
<keyword evidence="3" id="KW-1185">Reference proteome</keyword>
<dbReference type="Proteomes" id="UP000198280">
    <property type="component" value="Unassembled WGS sequence"/>
</dbReference>
<dbReference type="InterPro" id="IPR027417">
    <property type="entry name" value="P-loop_NTPase"/>
</dbReference>